<evidence type="ECO:0000256" key="1">
    <source>
        <dbReference type="SAM" id="Phobius"/>
    </source>
</evidence>
<gene>
    <name evidence="3" type="ORF">E5163_00530</name>
</gene>
<evidence type="ECO:0000313" key="3">
    <source>
        <dbReference type="EMBL" id="TGY89664.1"/>
    </source>
</evidence>
<feature type="signal peptide" evidence="2">
    <location>
        <begin position="1"/>
        <end position="19"/>
    </location>
</feature>
<comment type="caution">
    <text evidence="3">The sequence shown here is derived from an EMBL/GenBank/DDBJ whole genome shotgun (WGS) entry which is preliminary data.</text>
</comment>
<reference evidence="3 4" key="1">
    <citation type="journal article" date="2017" name="Int. J. Syst. Evol. Microbiol.">
        <title>Marinicauda algicola sp. nov., isolated from a marine red alga Rhodosorus marinus.</title>
        <authorList>
            <person name="Jeong S.E."/>
            <person name="Jeon S.H."/>
            <person name="Chun B.H."/>
            <person name="Kim D.W."/>
            <person name="Jeon C.O."/>
        </authorList>
    </citation>
    <scope>NUCLEOTIDE SEQUENCE [LARGE SCALE GENOMIC DNA]</scope>
    <source>
        <strain evidence="3 4">JCM 31718</strain>
    </source>
</reference>
<feature type="chain" id="PRO_5020827308" evidence="2">
    <location>
        <begin position="20"/>
        <end position="326"/>
    </location>
</feature>
<dbReference type="AlphaFoldDB" id="A0A4S2H2B1"/>
<organism evidence="3 4">
    <name type="scientific">Marinicauda algicola</name>
    <dbReference type="NCBI Taxonomy" id="2029849"/>
    <lineage>
        <taxon>Bacteria</taxon>
        <taxon>Pseudomonadati</taxon>
        <taxon>Pseudomonadota</taxon>
        <taxon>Alphaproteobacteria</taxon>
        <taxon>Maricaulales</taxon>
        <taxon>Maricaulaceae</taxon>
        <taxon>Marinicauda</taxon>
    </lineage>
</organism>
<dbReference type="RefSeq" id="WP_135994163.1">
    <property type="nucleotide sequence ID" value="NZ_CP071057.1"/>
</dbReference>
<protein>
    <submittedName>
        <fullName evidence="3">Uncharacterized protein</fullName>
    </submittedName>
</protein>
<dbReference type="PROSITE" id="PS51257">
    <property type="entry name" value="PROKAR_LIPOPROTEIN"/>
    <property type="match status" value="1"/>
</dbReference>
<keyword evidence="1" id="KW-1133">Transmembrane helix</keyword>
<feature type="transmembrane region" description="Helical" evidence="1">
    <location>
        <begin position="298"/>
        <end position="319"/>
    </location>
</feature>
<evidence type="ECO:0000313" key="4">
    <source>
        <dbReference type="Proteomes" id="UP000308054"/>
    </source>
</evidence>
<dbReference type="Proteomes" id="UP000308054">
    <property type="component" value="Unassembled WGS sequence"/>
</dbReference>
<evidence type="ECO:0000256" key="2">
    <source>
        <dbReference type="SAM" id="SignalP"/>
    </source>
</evidence>
<keyword evidence="1" id="KW-0812">Transmembrane</keyword>
<dbReference type="EMBL" id="SRXW01000001">
    <property type="protein sequence ID" value="TGY89664.1"/>
    <property type="molecule type" value="Genomic_DNA"/>
</dbReference>
<keyword evidence="2" id="KW-0732">Signal</keyword>
<name>A0A4S2H2B1_9PROT</name>
<proteinExistence type="predicted"/>
<accession>A0A4S2H2B1</accession>
<keyword evidence="1" id="KW-0472">Membrane</keyword>
<dbReference type="OrthoDB" id="7632037at2"/>
<keyword evidence="4" id="KW-1185">Reference proteome</keyword>
<sequence>MIARALACVLASLMLVACGGERRGALVPNEIATIRLDEAGETVLRFEVDRPALAAFDLFAAPDAIGAVTSEIRPDAPEGEAIDTRLTALAPGRYRLALASEGAGPSEIQARLRLEPPLDAFEPNDSPETAAPVALPFRAVIQLANAEPDWFEIRPDAGTVVGIRLVHSAGNYRGPIIEVRGETGEVLFRSADEPWGWGAMRYVEATGGVMHVGVWESWTFNPGDPRSLKGIEIVTYADAPYPAGTFVTLGLGEDETAFTQLALAGRAAGLTVARTEEADAIAREFAGAIGRGRPARDWLWAGLALTLAFAIGSGIGWILRARHARR</sequence>